<proteinExistence type="predicted"/>
<dbReference type="KEGG" id="mind:mvi_20700"/>
<reference evidence="1" key="1">
    <citation type="submission" date="2020-11" db="EMBL/GenBank/DDBJ databases">
        <title>Complete genome sequence of a novel pathogenic Methylobacterium strain isolated from rice in Vietnam.</title>
        <authorList>
            <person name="Lai K."/>
            <person name="Okazaki S."/>
            <person name="Higashi K."/>
            <person name="Mori H."/>
            <person name="Toyoda A."/>
            <person name="Kurokawa K."/>
        </authorList>
    </citation>
    <scope>NUCLEOTIDE SEQUENCE</scope>
    <source>
        <strain evidence="1">VL1</strain>
    </source>
</reference>
<dbReference type="Proteomes" id="UP000663508">
    <property type="component" value="Chromosome"/>
</dbReference>
<accession>A0A8H8WSL3</accession>
<dbReference type="EMBL" id="AP024145">
    <property type="protein sequence ID" value="BCM83609.1"/>
    <property type="molecule type" value="Genomic_DNA"/>
</dbReference>
<dbReference type="AlphaFoldDB" id="A0A8H8WSL3"/>
<gene>
    <name evidence="1" type="ORF">mvi_20700</name>
</gene>
<dbReference type="RefSeq" id="WP_207182634.1">
    <property type="nucleotide sequence ID" value="NZ_AP024145.1"/>
</dbReference>
<sequence length="155" mass="17397">MPRPVRTRATLDDVGTVAVSDLDAACYVRPSVETVARLWDSHGWEACTERWSWLGRWALERMASDGRRVMRAKAGEVPVRNARRKTTVEQENEICALAMREGVHRASLAHGLRSTQVYTLLRERGVTEMPRLSAEERLRQRAAGMAKARAARAAA</sequence>
<name>A0A8H8WSL3_9HYPH</name>
<protein>
    <submittedName>
        <fullName evidence="1">Uncharacterized protein</fullName>
    </submittedName>
</protein>
<evidence type="ECO:0000313" key="2">
    <source>
        <dbReference type="Proteomes" id="UP000663508"/>
    </source>
</evidence>
<evidence type="ECO:0000313" key="1">
    <source>
        <dbReference type="EMBL" id="BCM83609.1"/>
    </source>
</evidence>
<organism evidence="1 2">
    <name type="scientific">Methylobacterium indicum</name>
    <dbReference type="NCBI Taxonomy" id="1775910"/>
    <lineage>
        <taxon>Bacteria</taxon>
        <taxon>Pseudomonadati</taxon>
        <taxon>Pseudomonadota</taxon>
        <taxon>Alphaproteobacteria</taxon>
        <taxon>Hyphomicrobiales</taxon>
        <taxon>Methylobacteriaceae</taxon>
        <taxon>Methylobacterium</taxon>
    </lineage>
</organism>